<evidence type="ECO:0000256" key="1">
    <source>
        <dbReference type="SAM" id="MobiDB-lite"/>
    </source>
</evidence>
<evidence type="ECO:0000313" key="3">
    <source>
        <dbReference type="EMBL" id="CAE1247217.1"/>
    </source>
</evidence>
<name>A0A812BZ29_ACAPH</name>
<feature type="transmembrane region" description="Helical" evidence="2">
    <location>
        <begin position="61"/>
        <end position="84"/>
    </location>
</feature>
<feature type="transmembrane region" description="Helical" evidence="2">
    <location>
        <begin position="7"/>
        <end position="24"/>
    </location>
</feature>
<keyword evidence="2" id="KW-1133">Transmembrane helix</keyword>
<proteinExistence type="predicted"/>
<gene>
    <name evidence="3" type="ORF">SPHA_25608</name>
</gene>
<evidence type="ECO:0000313" key="4">
    <source>
        <dbReference type="Proteomes" id="UP000597762"/>
    </source>
</evidence>
<organism evidence="3 4">
    <name type="scientific">Acanthosepion pharaonis</name>
    <name type="common">Pharaoh cuttlefish</name>
    <name type="synonym">Sepia pharaonis</name>
    <dbReference type="NCBI Taxonomy" id="158019"/>
    <lineage>
        <taxon>Eukaryota</taxon>
        <taxon>Metazoa</taxon>
        <taxon>Spiralia</taxon>
        <taxon>Lophotrochozoa</taxon>
        <taxon>Mollusca</taxon>
        <taxon>Cephalopoda</taxon>
        <taxon>Coleoidea</taxon>
        <taxon>Decapodiformes</taxon>
        <taxon>Sepiida</taxon>
        <taxon>Sepiina</taxon>
        <taxon>Sepiidae</taxon>
        <taxon>Acanthosepion</taxon>
    </lineage>
</organism>
<dbReference type="EMBL" id="CAHIKZ030000968">
    <property type="protein sequence ID" value="CAE1247217.1"/>
    <property type="molecule type" value="Genomic_DNA"/>
</dbReference>
<accession>A0A812BZ29</accession>
<comment type="caution">
    <text evidence="3">The sequence shown here is derived from an EMBL/GenBank/DDBJ whole genome shotgun (WGS) entry which is preliminary data.</text>
</comment>
<dbReference type="Proteomes" id="UP000597762">
    <property type="component" value="Unassembled WGS sequence"/>
</dbReference>
<dbReference type="AlphaFoldDB" id="A0A812BZ29"/>
<protein>
    <submittedName>
        <fullName evidence="3">Uncharacterized protein</fullName>
    </submittedName>
</protein>
<keyword evidence="2" id="KW-0472">Membrane</keyword>
<evidence type="ECO:0000256" key="2">
    <source>
        <dbReference type="SAM" id="Phobius"/>
    </source>
</evidence>
<keyword evidence="2" id="KW-0812">Transmembrane</keyword>
<keyword evidence="4" id="KW-1185">Reference proteome</keyword>
<feature type="transmembrane region" description="Helical" evidence="2">
    <location>
        <begin position="30"/>
        <end position="54"/>
    </location>
</feature>
<sequence>MPLCRLVLISFFYFTLIFCFSSLLSFLTPFFLFSIFLLIFFTLSFICFICLCFFNLSILCFLFLLFFLLPFSFTSFLSFSLFFFSLPLFFFLFCSSLFTAFLLFFPFLFFTSFIILLFSSLTCLCPAAEGTQQQHLFKQSFSGLTSESHSITTLRGSTHFTLCYCLPSETPDHSCSSQHSCSFQLAPTASSSPLQLPAIPGSLLQRFTDVQRLVPTSGYRFRTNDLCRLSIHRSQIKTRFLSSTTDHLQGIEFRILKKKIIIKRFLFLDKKIMYSADTQQLLRQNLLQIAKGDVIPQLLPVLGVGSSPRGIRTTPRICPGSPPCSPVSGRVASPRSPRRTYSNKSVSISTTSLVSTFLLLSKYVIPS</sequence>
<feature type="region of interest" description="Disordered" evidence="1">
    <location>
        <begin position="316"/>
        <end position="342"/>
    </location>
</feature>
<feature type="transmembrane region" description="Helical" evidence="2">
    <location>
        <begin position="90"/>
        <end position="118"/>
    </location>
</feature>
<reference evidence="3" key="1">
    <citation type="submission" date="2021-01" db="EMBL/GenBank/DDBJ databases">
        <authorList>
            <person name="Li R."/>
            <person name="Bekaert M."/>
        </authorList>
    </citation>
    <scope>NUCLEOTIDE SEQUENCE</scope>
    <source>
        <strain evidence="3">Farmed</strain>
    </source>
</reference>